<dbReference type="Proteomes" id="UP000564885">
    <property type="component" value="Unassembled WGS sequence"/>
</dbReference>
<feature type="compositionally biased region" description="Basic and acidic residues" evidence="2">
    <location>
        <begin position="205"/>
        <end position="218"/>
    </location>
</feature>
<feature type="compositionally biased region" description="Polar residues" evidence="2">
    <location>
        <begin position="44"/>
        <end position="57"/>
    </location>
</feature>
<name>A0A849I6L6_9HYPH</name>
<dbReference type="EMBL" id="JABEPP010000002">
    <property type="protein sequence ID" value="NNM71965.1"/>
    <property type="molecule type" value="Genomic_DNA"/>
</dbReference>
<feature type="domain" description="M23ase beta-sheet core" evidence="3">
    <location>
        <begin position="298"/>
        <end position="392"/>
    </location>
</feature>
<feature type="compositionally biased region" description="Low complexity" evidence="2">
    <location>
        <begin position="176"/>
        <end position="191"/>
    </location>
</feature>
<feature type="compositionally biased region" description="Low complexity" evidence="2">
    <location>
        <begin position="150"/>
        <end position="160"/>
    </location>
</feature>
<keyword evidence="5" id="KW-1185">Reference proteome</keyword>
<organism evidence="4 5">
    <name type="scientific">Enterovirga aerilata</name>
    <dbReference type="NCBI Taxonomy" id="2730920"/>
    <lineage>
        <taxon>Bacteria</taxon>
        <taxon>Pseudomonadati</taxon>
        <taxon>Pseudomonadota</taxon>
        <taxon>Alphaproteobacteria</taxon>
        <taxon>Hyphomicrobiales</taxon>
        <taxon>Methylobacteriaceae</taxon>
        <taxon>Enterovirga</taxon>
    </lineage>
</organism>
<protein>
    <submittedName>
        <fullName evidence="4">Peptidoglycan DD-metalloendopeptidase family protein</fullName>
    </submittedName>
</protein>
<dbReference type="SUPFAM" id="SSF51261">
    <property type="entry name" value="Duplicated hybrid motif"/>
    <property type="match status" value="1"/>
</dbReference>
<dbReference type="PROSITE" id="PS51257">
    <property type="entry name" value="PROKAR_LIPOPROTEIN"/>
    <property type="match status" value="1"/>
</dbReference>
<dbReference type="CDD" id="cd12797">
    <property type="entry name" value="M23_peptidase"/>
    <property type="match status" value="1"/>
</dbReference>
<dbReference type="PANTHER" id="PTHR21666:SF263">
    <property type="entry name" value="MUREIN HYDROLASE ACTIVATOR NLPD"/>
    <property type="match status" value="1"/>
</dbReference>
<dbReference type="InterPro" id="IPR050570">
    <property type="entry name" value="Cell_wall_metabolism_enzyme"/>
</dbReference>
<evidence type="ECO:0000313" key="5">
    <source>
        <dbReference type="Proteomes" id="UP000564885"/>
    </source>
</evidence>
<feature type="region of interest" description="Disordered" evidence="2">
    <location>
        <begin position="44"/>
        <end position="80"/>
    </location>
</feature>
<sequence length="399" mass="40955">MRNGVVSELARTVSRFAMIGAVGSLAAACSSDAMRLSSTPFANPFASEQSEEPSLTGSVDAPSTAAPMPRSSVRSVPLAPPAQKVASAPAYNRPAPVEGANASRPAVAGLNPAVSAPAPRAAAPARVAQSVPAPATRPEQGRLVSRSQMAEVRPAPAPAAEKARIRPGQLTWQKGPEPAKAAAVPEPKAQPRSAQKMAAVPEKPVAVKEAPRLAKVEPAKPAQMAAAQPKSVEPVKAAAKPEPQKVAAVAAPKPEPAKPAREPESTASLPVQPATPSAEFRWPARGRVISGFGGAGGNEGINIAVPDGTPVKAAEAGTVAYAGNEVKGYGNLVLIRHDNGYVSAYAHNGEIEVKRGQRVSRGQVIAKSGQSGNVTSPQLHFEIRKGSTPVDPMQYLASN</sequence>
<evidence type="ECO:0000259" key="3">
    <source>
        <dbReference type="Pfam" id="PF01551"/>
    </source>
</evidence>
<dbReference type="AlphaFoldDB" id="A0A849I6L6"/>
<dbReference type="Pfam" id="PF01551">
    <property type="entry name" value="Peptidase_M23"/>
    <property type="match status" value="1"/>
</dbReference>
<evidence type="ECO:0000256" key="1">
    <source>
        <dbReference type="ARBA" id="ARBA00038420"/>
    </source>
</evidence>
<dbReference type="Gene3D" id="2.70.70.10">
    <property type="entry name" value="Glucose Permease (Domain IIA)"/>
    <property type="match status" value="1"/>
</dbReference>
<dbReference type="InterPro" id="IPR016047">
    <property type="entry name" value="M23ase_b-sheet_dom"/>
</dbReference>
<feature type="compositionally biased region" description="Low complexity" evidence="2">
    <location>
        <begin position="219"/>
        <end position="252"/>
    </location>
</feature>
<proteinExistence type="inferred from homology"/>
<evidence type="ECO:0000313" key="4">
    <source>
        <dbReference type="EMBL" id="NNM71965.1"/>
    </source>
</evidence>
<comment type="caution">
    <text evidence="4">The sequence shown here is derived from an EMBL/GenBank/DDBJ whole genome shotgun (WGS) entry which is preliminary data.</text>
</comment>
<comment type="similarity">
    <text evidence="1">Belongs to the E.coli NlpD/Haemophilus LppB family.</text>
</comment>
<dbReference type="GO" id="GO:0004222">
    <property type="term" value="F:metalloendopeptidase activity"/>
    <property type="evidence" value="ECO:0007669"/>
    <property type="project" value="TreeGrafter"/>
</dbReference>
<dbReference type="PANTHER" id="PTHR21666">
    <property type="entry name" value="PEPTIDASE-RELATED"/>
    <property type="match status" value="1"/>
</dbReference>
<feature type="compositionally biased region" description="Basic and acidic residues" evidence="2">
    <location>
        <begin position="255"/>
        <end position="264"/>
    </location>
</feature>
<dbReference type="InterPro" id="IPR011055">
    <property type="entry name" value="Dup_hybrid_motif"/>
</dbReference>
<evidence type="ECO:0000256" key="2">
    <source>
        <dbReference type="SAM" id="MobiDB-lite"/>
    </source>
</evidence>
<reference evidence="4 5" key="1">
    <citation type="submission" date="2020-04" db="EMBL/GenBank/DDBJ databases">
        <title>Enterovirga sp. isolate from soil.</title>
        <authorList>
            <person name="Chea S."/>
            <person name="Kim D.-U."/>
        </authorList>
    </citation>
    <scope>NUCLEOTIDE SEQUENCE [LARGE SCALE GENOMIC DNA]</scope>
    <source>
        <strain evidence="4 5">DB1703</strain>
    </source>
</reference>
<accession>A0A849I6L6</accession>
<gene>
    <name evidence="4" type="ORF">HJG44_06095</name>
</gene>
<feature type="compositionally biased region" description="Low complexity" evidence="2">
    <location>
        <begin position="125"/>
        <end position="134"/>
    </location>
</feature>
<feature type="region of interest" description="Disordered" evidence="2">
    <location>
        <begin position="125"/>
        <end position="280"/>
    </location>
</feature>